<proteinExistence type="predicted"/>
<feature type="compositionally biased region" description="Basic and acidic residues" evidence="1">
    <location>
        <begin position="157"/>
        <end position="167"/>
    </location>
</feature>
<dbReference type="PANTHER" id="PTHR31793:SF2">
    <property type="entry name" value="BLR1345 PROTEIN"/>
    <property type="match status" value="1"/>
</dbReference>
<dbReference type="RefSeq" id="WP_320384777.1">
    <property type="nucleotide sequence ID" value="NZ_JAROCA020000001.1"/>
</dbReference>
<dbReference type="Gene3D" id="3.10.129.10">
    <property type="entry name" value="Hotdog Thioesterase"/>
    <property type="match status" value="1"/>
</dbReference>
<name>A0ABU5CIZ4_9BACI</name>
<evidence type="ECO:0000313" key="3">
    <source>
        <dbReference type="Proteomes" id="UP001228376"/>
    </source>
</evidence>
<feature type="region of interest" description="Disordered" evidence="1">
    <location>
        <begin position="157"/>
        <end position="177"/>
    </location>
</feature>
<comment type="caution">
    <text evidence="2">The sequence shown here is derived from an EMBL/GenBank/DDBJ whole genome shotgun (WGS) entry which is preliminary data.</text>
</comment>
<keyword evidence="3" id="KW-1185">Reference proteome</keyword>
<evidence type="ECO:0000256" key="1">
    <source>
        <dbReference type="SAM" id="MobiDB-lite"/>
    </source>
</evidence>
<dbReference type="CDD" id="cd00586">
    <property type="entry name" value="4HBT"/>
    <property type="match status" value="1"/>
</dbReference>
<evidence type="ECO:0000313" key="2">
    <source>
        <dbReference type="EMBL" id="MDY0406318.1"/>
    </source>
</evidence>
<dbReference type="InterPro" id="IPR050563">
    <property type="entry name" value="4-hydroxybenzoyl-CoA_TE"/>
</dbReference>
<sequence>MHKLEKSILTCNVKQAWVDYNGHMNDAEYAKVFSLAVDQLMQDIGMDVAFREQQHYSIFTLETHVCYLKEAHLGEELTVTLQLLDHDAKRMHVFYVMKNAAGDRLATSEQMLMGMDMESGRPAAFPEQIADAVEAIALDQKDMPLPKEAGRTIGIKRKNEQSPEVSKRGARKGVTWF</sequence>
<gene>
    <name evidence="2" type="ORF">P5G51_013785</name>
</gene>
<dbReference type="InterPro" id="IPR029069">
    <property type="entry name" value="HotDog_dom_sf"/>
</dbReference>
<accession>A0ABU5CIZ4</accession>
<dbReference type="Proteomes" id="UP001228376">
    <property type="component" value="Unassembled WGS sequence"/>
</dbReference>
<dbReference type="Pfam" id="PF13279">
    <property type="entry name" value="4HBT_2"/>
    <property type="match status" value="1"/>
</dbReference>
<reference evidence="2 3" key="1">
    <citation type="submission" date="2023-10" db="EMBL/GenBank/DDBJ databases">
        <title>179-bfca-hs.</title>
        <authorList>
            <person name="Miliotis G."/>
            <person name="Sengupta P."/>
            <person name="Hameed A."/>
            <person name="Chuvochina M."/>
            <person name="Mcdonagh F."/>
            <person name="Simpson A.C."/>
            <person name="Singh N.K."/>
            <person name="Rekha P.D."/>
            <person name="Raman K."/>
            <person name="Hugenholtz P."/>
            <person name="Venkateswaran K."/>
        </authorList>
    </citation>
    <scope>NUCLEOTIDE SEQUENCE [LARGE SCALE GENOMIC DNA]</scope>
    <source>
        <strain evidence="2 3">179-BFC-A-HS</strain>
    </source>
</reference>
<dbReference type="SUPFAM" id="SSF54637">
    <property type="entry name" value="Thioesterase/thiol ester dehydrase-isomerase"/>
    <property type="match status" value="1"/>
</dbReference>
<dbReference type="EMBL" id="JAROCA020000001">
    <property type="protein sequence ID" value="MDY0406318.1"/>
    <property type="molecule type" value="Genomic_DNA"/>
</dbReference>
<protein>
    <submittedName>
        <fullName evidence="2">Thioesterase family protein</fullName>
    </submittedName>
</protein>
<organism evidence="2 3">
    <name type="scientific">Tigheibacillus jepli</name>
    <dbReference type="NCBI Taxonomy" id="3035914"/>
    <lineage>
        <taxon>Bacteria</taxon>
        <taxon>Bacillati</taxon>
        <taxon>Bacillota</taxon>
        <taxon>Bacilli</taxon>
        <taxon>Bacillales</taxon>
        <taxon>Bacillaceae</taxon>
        <taxon>Tigheibacillus</taxon>
    </lineage>
</organism>
<dbReference type="PANTHER" id="PTHR31793">
    <property type="entry name" value="4-HYDROXYBENZOYL-COA THIOESTERASE FAMILY MEMBER"/>
    <property type="match status" value="1"/>
</dbReference>